<protein>
    <recommendedName>
        <fullName evidence="1">RNase H type-1 domain-containing protein</fullName>
    </recommendedName>
</protein>
<dbReference type="Gene3D" id="3.30.420.10">
    <property type="entry name" value="Ribonuclease H-like superfamily/Ribonuclease H"/>
    <property type="match status" value="1"/>
</dbReference>
<organism evidence="2 3">
    <name type="scientific">Gossypium arboreum</name>
    <name type="common">Tree cotton</name>
    <name type="synonym">Gossypium nanking</name>
    <dbReference type="NCBI Taxonomy" id="29729"/>
    <lineage>
        <taxon>Eukaryota</taxon>
        <taxon>Viridiplantae</taxon>
        <taxon>Streptophyta</taxon>
        <taxon>Embryophyta</taxon>
        <taxon>Tracheophyta</taxon>
        <taxon>Spermatophyta</taxon>
        <taxon>Magnoliopsida</taxon>
        <taxon>eudicotyledons</taxon>
        <taxon>Gunneridae</taxon>
        <taxon>Pentapetalae</taxon>
        <taxon>rosids</taxon>
        <taxon>malvids</taxon>
        <taxon>Malvales</taxon>
        <taxon>Malvaceae</taxon>
        <taxon>Malvoideae</taxon>
        <taxon>Gossypium</taxon>
    </lineage>
</organism>
<name>A0ABR0QNX1_GOSAR</name>
<evidence type="ECO:0000313" key="3">
    <source>
        <dbReference type="Proteomes" id="UP001358586"/>
    </source>
</evidence>
<dbReference type="InterPro" id="IPR036397">
    <property type="entry name" value="RNaseH_sf"/>
</dbReference>
<feature type="domain" description="RNase H type-1" evidence="1">
    <location>
        <begin position="57"/>
        <end position="121"/>
    </location>
</feature>
<evidence type="ECO:0000313" key="2">
    <source>
        <dbReference type="EMBL" id="KAK5840709.1"/>
    </source>
</evidence>
<evidence type="ECO:0000259" key="1">
    <source>
        <dbReference type="Pfam" id="PF13456"/>
    </source>
</evidence>
<dbReference type="Proteomes" id="UP001358586">
    <property type="component" value="Chromosome 3"/>
</dbReference>
<comment type="caution">
    <text evidence="2">The sequence shown here is derived from an EMBL/GenBank/DDBJ whole genome shotgun (WGS) entry which is preliminary data.</text>
</comment>
<accession>A0ABR0QNX1</accession>
<proteinExistence type="predicted"/>
<dbReference type="Pfam" id="PF13456">
    <property type="entry name" value="RVT_3"/>
    <property type="match status" value="1"/>
</dbReference>
<gene>
    <name evidence="2" type="ORF">PVK06_009612</name>
</gene>
<sequence>MERVLRSIGYSSAYGICRHISKDVLHSIRFCPAIRDIWNLLIPTDQIVSFYSGILINRSYGNVLVQTDSLEVAIAIEERLRRGFNPALIRRIIQLFSRIQHWSIFHIPRDKNQEADSVVKLAHLDSQGLQVFEVSLFGRVSYVM</sequence>
<dbReference type="EMBL" id="JARKNE010000003">
    <property type="protein sequence ID" value="KAK5840709.1"/>
    <property type="molecule type" value="Genomic_DNA"/>
</dbReference>
<reference evidence="2 3" key="1">
    <citation type="submission" date="2023-03" db="EMBL/GenBank/DDBJ databases">
        <title>WGS of Gossypium arboreum.</title>
        <authorList>
            <person name="Yu D."/>
        </authorList>
    </citation>
    <scope>NUCLEOTIDE SEQUENCE [LARGE SCALE GENOMIC DNA]</scope>
    <source>
        <tissue evidence="2">Leaf</tissue>
    </source>
</reference>
<dbReference type="InterPro" id="IPR002156">
    <property type="entry name" value="RNaseH_domain"/>
</dbReference>
<keyword evidence="3" id="KW-1185">Reference proteome</keyword>